<reference evidence="2" key="1">
    <citation type="journal article" date="2013" name="Genetics">
        <title>The draft genome and transcriptome of Panagrellus redivivus are shaped by the harsh demands of a free-living lifestyle.</title>
        <authorList>
            <person name="Srinivasan J."/>
            <person name="Dillman A.R."/>
            <person name="Macchietto M.G."/>
            <person name="Heikkinen L."/>
            <person name="Lakso M."/>
            <person name="Fracchia K.M."/>
            <person name="Antoshechkin I."/>
            <person name="Mortazavi A."/>
            <person name="Wong G."/>
            <person name="Sternberg P.W."/>
        </authorList>
    </citation>
    <scope>NUCLEOTIDE SEQUENCE [LARGE SCALE GENOMIC DNA]</scope>
    <source>
        <strain evidence="2">MT8872</strain>
    </source>
</reference>
<name>A0A7E4ZTY6_PANRE</name>
<dbReference type="WBParaSite" id="Pan_g17139.t1">
    <property type="protein sequence ID" value="Pan_g17139.t1"/>
    <property type="gene ID" value="Pan_g17139"/>
</dbReference>
<dbReference type="AlphaFoldDB" id="A0A7E4ZTY6"/>
<reference evidence="3" key="2">
    <citation type="submission" date="2020-10" db="UniProtKB">
        <authorList>
            <consortium name="WormBaseParasite"/>
        </authorList>
    </citation>
    <scope>IDENTIFICATION</scope>
</reference>
<protein>
    <submittedName>
        <fullName evidence="3">Guanylate cyclase</fullName>
    </submittedName>
</protein>
<accession>A0A7E4ZTY6</accession>
<keyword evidence="2" id="KW-1185">Reference proteome</keyword>
<evidence type="ECO:0000256" key="1">
    <source>
        <dbReference type="SAM" id="MobiDB-lite"/>
    </source>
</evidence>
<feature type="compositionally biased region" description="Basic residues" evidence="1">
    <location>
        <begin position="621"/>
        <end position="634"/>
    </location>
</feature>
<feature type="region of interest" description="Disordered" evidence="1">
    <location>
        <begin position="609"/>
        <end position="663"/>
    </location>
</feature>
<dbReference type="Proteomes" id="UP000492821">
    <property type="component" value="Unassembled WGS sequence"/>
</dbReference>
<evidence type="ECO:0000313" key="2">
    <source>
        <dbReference type="Proteomes" id="UP000492821"/>
    </source>
</evidence>
<organism evidence="2 3">
    <name type="scientific">Panagrellus redivivus</name>
    <name type="common">Microworm</name>
    <dbReference type="NCBI Taxonomy" id="6233"/>
    <lineage>
        <taxon>Eukaryota</taxon>
        <taxon>Metazoa</taxon>
        <taxon>Ecdysozoa</taxon>
        <taxon>Nematoda</taxon>
        <taxon>Chromadorea</taxon>
        <taxon>Rhabditida</taxon>
        <taxon>Tylenchina</taxon>
        <taxon>Panagrolaimomorpha</taxon>
        <taxon>Panagrolaimoidea</taxon>
        <taxon>Panagrolaimidae</taxon>
        <taxon>Panagrellus</taxon>
    </lineage>
</organism>
<evidence type="ECO:0000313" key="3">
    <source>
        <dbReference type="WBParaSite" id="Pan_g17139.t1"/>
    </source>
</evidence>
<proteinExistence type="predicted"/>
<sequence>MSSKRNALIDQDANVTLFNPMTTVIHGAPTIEAAVNALLQAAPPSTVKTVFILIDPGFENCLRPVEAVQKAGYTDVEPIEPHQKYLSSIILNVPLNQTVGTAVFVFNGSVVQVAEGNVDSVTVLRKRELGWQVVRLCQDIYTALAEFPSVKEVIVTEATSAEMALVRAVFSGLKLHVTEGPLSKSAASPLPNLIRNNVKESNILPFCSYDLLVKFGNKCEKIDLTDVPPFSIVKEIDVGNVSKVEIRAFEEDEDDYPLVKDFNFKSATFRTVLITVTVDKTLLPQVSLKTIATRESKAITVPPAVLSPSSIPNGHNPDMVFLANLFQGSFIMSKIQQNQVIDKADVATVDEAIAFMKTRTSKSLTSVVFFQYNQQTTVSLQTFRDKCRDAGLLDVRFLPYLSAGISLIFERIQIPIDNGQFVALLNPSMFYIVTRVGGNLKMHKGGLLEDFNVNRCTVSKVIVADAFGRFNKSTFNKLQKKFQSHVHLVTTDLHNIDSFLPQLLWNSVDEMAANKYVFNFCDFVIDIGGESLFTLYKEFPFTMTADVAVFGTTLEVNLFNDEFVELLKKFTLQRGTRRVRIVVNAESACDITVTMVDVAKPAVKETIDAEQSLPTRDTAVRKKKSRSERRRQARRNALQNGTSDGPSKATEVPTSHDDDVATAGSKTTLPEELSQLQLDPPPTTVLTFTSDNRVLIKADETYTGVTQLLAYVRLEAGAAPIVGQQAFDALKTHPKSVFYGITRLLAIDFDPAHPDPSWTFKTSRDADGKLLIHGGDDIVTLPIVLFGLVVNSTLLYIREHQKSEVTELCIRLPTGSTISNAELKSVAQRIGIKLVLLVD</sequence>